<evidence type="ECO:0000256" key="4">
    <source>
        <dbReference type="ARBA" id="ARBA00012002"/>
    </source>
</evidence>
<evidence type="ECO:0000256" key="5">
    <source>
        <dbReference type="ARBA" id="ARBA00022553"/>
    </source>
</evidence>
<evidence type="ECO:0000256" key="14">
    <source>
        <dbReference type="ARBA" id="ARBA00062416"/>
    </source>
</evidence>
<dbReference type="CDD" id="cd03346">
    <property type="entry name" value="eu_TrpOH"/>
    <property type="match status" value="1"/>
</dbReference>
<evidence type="ECO:0000313" key="20">
    <source>
        <dbReference type="EnsemblMetazoa" id="tetur10g00820.1"/>
    </source>
</evidence>
<dbReference type="PANTHER" id="PTHR11473">
    <property type="entry name" value="AROMATIC AMINO ACID HYDROXYLASE"/>
    <property type="match status" value="1"/>
</dbReference>
<gene>
    <name evidence="20" type="primary">107363777</name>
</gene>
<accession>T1KEU9</accession>
<evidence type="ECO:0000256" key="9">
    <source>
        <dbReference type="ARBA" id="ARBA00023033"/>
    </source>
</evidence>
<name>T1KEU9_TETUR</name>
<evidence type="ECO:0000313" key="21">
    <source>
        <dbReference type="Proteomes" id="UP000015104"/>
    </source>
</evidence>
<proteinExistence type="inferred from homology"/>
<evidence type="ECO:0000256" key="11">
    <source>
        <dbReference type="ARBA" id="ARBA00040889"/>
    </source>
</evidence>
<dbReference type="InterPro" id="IPR019774">
    <property type="entry name" value="Aromatic-AA_hydroxylase_C"/>
</dbReference>
<dbReference type="FunFam" id="1.10.800.10:FF:000004">
    <property type="entry name" value="Tyrosine 3-monooxygenase"/>
    <property type="match status" value="1"/>
</dbReference>
<feature type="compositionally biased region" description="Pro residues" evidence="17">
    <location>
        <begin position="71"/>
        <end position="81"/>
    </location>
</feature>
<evidence type="ECO:0000256" key="6">
    <source>
        <dbReference type="ARBA" id="ARBA00022723"/>
    </source>
</evidence>
<dbReference type="GO" id="GO:0042416">
    <property type="term" value="P:dopamine biosynthetic process"/>
    <property type="evidence" value="ECO:0007669"/>
    <property type="project" value="UniProtKB-ARBA"/>
</dbReference>
<dbReference type="AlphaFoldDB" id="T1KEU9"/>
<feature type="binding site" evidence="15">
    <location>
        <position position="400"/>
    </location>
    <ligand>
        <name>L-tryptophan</name>
        <dbReference type="ChEBI" id="CHEBI:57912"/>
    </ligand>
</feature>
<dbReference type="PROSITE" id="PS51410">
    <property type="entry name" value="BH4_AAA_HYDROXYL_2"/>
    <property type="match status" value="1"/>
</dbReference>
<feature type="binding site" evidence="16">
    <location>
        <position position="482"/>
    </location>
    <ligand>
        <name>Fe cation</name>
        <dbReference type="ChEBI" id="CHEBI:24875"/>
    </ligand>
</feature>
<comment type="pathway">
    <text evidence="2">Aromatic compound metabolism; serotonin biosynthesis; serotonin from L-tryptophan: step 1/2.</text>
</comment>
<dbReference type="eggNOG" id="KOG3820">
    <property type="taxonomic scope" value="Eukaryota"/>
</dbReference>
<comment type="similarity">
    <text evidence="3">Belongs to the biopterin-dependent aromatic amino acid hydroxylase family.</text>
</comment>
<reference evidence="21" key="1">
    <citation type="submission" date="2011-08" db="EMBL/GenBank/DDBJ databases">
        <authorList>
            <person name="Rombauts S."/>
        </authorList>
    </citation>
    <scope>NUCLEOTIDE SEQUENCE</scope>
    <source>
        <strain evidence="21">London</strain>
    </source>
</reference>
<evidence type="ECO:0000256" key="17">
    <source>
        <dbReference type="SAM" id="MobiDB-lite"/>
    </source>
</evidence>
<dbReference type="PROSITE" id="PS00367">
    <property type="entry name" value="BH4_AAA_HYDROXYL_1"/>
    <property type="match status" value="1"/>
</dbReference>
<dbReference type="InterPro" id="IPR041904">
    <property type="entry name" value="TrpOH_cat"/>
</dbReference>
<feature type="binding site" evidence="16">
    <location>
        <position position="442"/>
    </location>
    <ligand>
        <name>Fe cation</name>
        <dbReference type="ChEBI" id="CHEBI:24875"/>
    </ligand>
</feature>
<keyword evidence="21" id="KW-1185">Reference proteome</keyword>
<keyword evidence="10" id="KW-0724">Serotonin biosynthesis</keyword>
<comment type="catalytic activity">
    <reaction evidence="13">
        <text>(6R)-L-erythro-5,6,7,8-tetrahydrobiopterin + L-tryptophan + O2 = 5-hydroxy-L-tryptophan + (4aS,6R)-4a-hydroxy-L-erythro-5,6,7,8-tetrahydrobiopterin</text>
        <dbReference type="Rhea" id="RHEA:16709"/>
        <dbReference type="ChEBI" id="CHEBI:15379"/>
        <dbReference type="ChEBI" id="CHEBI:15642"/>
        <dbReference type="ChEBI" id="CHEBI:57912"/>
        <dbReference type="ChEBI" id="CHEBI:58266"/>
        <dbReference type="ChEBI" id="CHEBI:59560"/>
        <dbReference type="EC" id="1.14.16.4"/>
    </reaction>
</comment>
<evidence type="ECO:0000256" key="16">
    <source>
        <dbReference type="PIRSR" id="PIRSR601273-2"/>
    </source>
</evidence>
<feature type="domain" description="ACT" evidence="19">
    <location>
        <begin position="164"/>
        <end position="240"/>
    </location>
</feature>
<dbReference type="InterPro" id="IPR018301">
    <property type="entry name" value="ArAA_hydroxylase_Fe/CU_BS"/>
</dbReference>
<dbReference type="InterPro" id="IPR002912">
    <property type="entry name" value="ACT_dom"/>
</dbReference>
<dbReference type="GO" id="GO:0009072">
    <property type="term" value="P:aromatic amino acid metabolic process"/>
    <property type="evidence" value="ECO:0007669"/>
    <property type="project" value="InterPro"/>
</dbReference>
<dbReference type="SUPFAM" id="SSF56534">
    <property type="entry name" value="Aromatic aminoacid monoxygenases, catalytic and oligomerization domains"/>
    <property type="match status" value="1"/>
</dbReference>
<dbReference type="OrthoDB" id="983542at2759"/>
<dbReference type="GO" id="GO:0043005">
    <property type="term" value="C:neuron projection"/>
    <property type="evidence" value="ECO:0007669"/>
    <property type="project" value="TreeGrafter"/>
</dbReference>
<evidence type="ECO:0000259" key="19">
    <source>
        <dbReference type="PROSITE" id="PS51671"/>
    </source>
</evidence>
<dbReference type="PRINTS" id="PR00372">
    <property type="entry name" value="FYWHYDRXLASE"/>
</dbReference>
<feature type="domain" description="Biopterin-dependent aromatic amino acid hydroxylase family profile" evidence="18">
    <location>
        <begin position="258"/>
        <end position="604"/>
    </location>
</feature>
<dbReference type="GO" id="GO:0005506">
    <property type="term" value="F:iron ion binding"/>
    <property type="evidence" value="ECO:0007669"/>
    <property type="project" value="InterPro"/>
</dbReference>
<evidence type="ECO:0000256" key="15">
    <source>
        <dbReference type="PIRSR" id="PIRSR601273-1"/>
    </source>
</evidence>
<protein>
    <recommendedName>
        <fullName evidence="11">Tryptophan 5-hydroxylase 2</fullName>
        <ecNumber evidence="4">1.14.16.4</ecNumber>
    </recommendedName>
    <alternativeName>
        <fullName evidence="12">Tryptophan 5-monooxygenase 2</fullName>
    </alternativeName>
</protein>
<feature type="binding site" evidence="15">
    <location>
        <position position="501"/>
    </location>
    <ligand>
        <name>L-tryptophan</name>
        <dbReference type="ChEBI" id="CHEBI:57912"/>
    </ligand>
</feature>
<evidence type="ECO:0000256" key="3">
    <source>
        <dbReference type="ARBA" id="ARBA00009712"/>
    </source>
</evidence>
<dbReference type="Proteomes" id="UP000015104">
    <property type="component" value="Unassembled WGS sequence"/>
</dbReference>
<evidence type="ECO:0000256" key="7">
    <source>
        <dbReference type="ARBA" id="ARBA00023002"/>
    </source>
</evidence>
<dbReference type="GO" id="GO:0042427">
    <property type="term" value="P:serotonin biosynthetic process"/>
    <property type="evidence" value="ECO:0007669"/>
    <property type="project" value="UniProtKB-UniPathway"/>
</dbReference>
<feature type="binding site" evidence="15">
    <location>
        <position position="430"/>
    </location>
    <ligand>
        <name>L-tryptophan</name>
        <dbReference type="ChEBI" id="CHEBI:57912"/>
    </ligand>
</feature>
<keyword evidence="6 16" id="KW-0479">Metal-binding</keyword>
<dbReference type="InterPro" id="IPR045865">
    <property type="entry name" value="ACT-like_dom_sf"/>
</dbReference>
<dbReference type="STRING" id="32264.T1KEU9"/>
<dbReference type="UniPathway" id="UPA00846">
    <property type="reaction ID" value="UER00799"/>
</dbReference>
<dbReference type="PROSITE" id="PS51671">
    <property type="entry name" value="ACT"/>
    <property type="match status" value="1"/>
</dbReference>
<feature type="binding site" evidence="16">
    <location>
        <position position="437"/>
    </location>
    <ligand>
        <name>Fe cation</name>
        <dbReference type="ChEBI" id="CHEBI:24875"/>
    </ligand>
</feature>
<feature type="binding site" evidence="15">
    <location>
        <position position="531"/>
    </location>
    <ligand>
        <name>L-tryptophan</name>
        <dbReference type="ChEBI" id="CHEBI:57912"/>
    </ligand>
</feature>
<keyword evidence="5" id="KW-0597">Phosphoprotein</keyword>
<dbReference type="OMA" id="DMPWFPR"/>
<reference evidence="20" key="2">
    <citation type="submission" date="2015-06" db="UniProtKB">
        <authorList>
            <consortium name="EnsemblMetazoa"/>
        </authorList>
    </citation>
    <scope>IDENTIFICATION</scope>
</reference>
<evidence type="ECO:0000259" key="18">
    <source>
        <dbReference type="PROSITE" id="PS51410"/>
    </source>
</evidence>
<feature type="binding site" evidence="15">
    <location>
        <position position="422"/>
    </location>
    <ligand>
        <name>L-tryptophan</name>
        <dbReference type="ChEBI" id="CHEBI:57912"/>
    </ligand>
</feature>
<dbReference type="InterPro" id="IPR036329">
    <property type="entry name" value="Aro-AA_hydroxylase_C_sf"/>
</dbReference>
<dbReference type="KEGG" id="tut:107363777"/>
<dbReference type="EC" id="1.14.16.4" evidence="4"/>
<feature type="compositionally biased region" description="Low complexity" evidence="17">
    <location>
        <begin position="623"/>
        <end position="634"/>
    </location>
</feature>
<evidence type="ECO:0000256" key="10">
    <source>
        <dbReference type="ARBA" id="ARBA00023094"/>
    </source>
</evidence>
<evidence type="ECO:0000256" key="2">
    <source>
        <dbReference type="ARBA" id="ARBA00004783"/>
    </source>
</evidence>
<comment type="cofactor">
    <cofactor evidence="1 16">
        <name>Fe(2+)</name>
        <dbReference type="ChEBI" id="CHEBI:29033"/>
    </cofactor>
</comment>
<dbReference type="SUPFAM" id="SSF55021">
    <property type="entry name" value="ACT-like"/>
    <property type="match status" value="1"/>
</dbReference>
<dbReference type="Gene3D" id="1.10.800.10">
    <property type="entry name" value="Aromatic amino acid hydroxylase"/>
    <property type="match status" value="1"/>
</dbReference>
<dbReference type="EMBL" id="CAEY01000029">
    <property type="status" value="NOT_ANNOTATED_CDS"/>
    <property type="molecule type" value="Genomic_DNA"/>
</dbReference>
<feature type="region of interest" description="Disordered" evidence="17">
    <location>
        <begin position="51"/>
        <end position="96"/>
    </location>
</feature>
<dbReference type="NCBIfam" id="TIGR01270">
    <property type="entry name" value="Trp_5_monoox"/>
    <property type="match status" value="1"/>
</dbReference>
<evidence type="ECO:0000256" key="12">
    <source>
        <dbReference type="ARBA" id="ARBA00042662"/>
    </source>
</evidence>
<dbReference type="Pfam" id="PF00351">
    <property type="entry name" value="Biopterin_H"/>
    <property type="match status" value="1"/>
</dbReference>
<dbReference type="InterPro" id="IPR001273">
    <property type="entry name" value="ArAA_hydroxylase"/>
</dbReference>
<dbReference type="Pfam" id="PF01842">
    <property type="entry name" value="ACT"/>
    <property type="match status" value="1"/>
</dbReference>
<feature type="region of interest" description="Disordered" evidence="17">
    <location>
        <begin position="606"/>
        <end position="647"/>
    </location>
</feature>
<dbReference type="InterPro" id="IPR036951">
    <property type="entry name" value="ArAA_hydroxylase_sf"/>
</dbReference>
<evidence type="ECO:0000256" key="8">
    <source>
        <dbReference type="ARBA" id="ARBA00023004"/>
    </source>
</evidence>
<dbReference type="GO" id="GO:0004510">
    <property type="term" value="F:tryptophan 5-monooxygenase activity"/>
    <property type="evidence" value="ECO:0007669"/>
    <property type="project" value="UniProtKB-EC"/>
</dbReference>
<dbReference type="PANTHER" id="PTHR11473:SF16">
    <property type="entry name" value="TRYPTOPHAN 5-HYDROXYLASE 2"/>
    <property type="match status" value="1"/>
</dbReference>
<sequence length="684" mass="77307">MNNLRRYRFQTRRCCSTPAVASLPDFSDSYLEDLKKKIFIEKDERLKELNEEIGGDRSTSPCPPLTSSTLPPQPPQPPQPPTQVTVADKQKTSDELGTETITETEKNKANCDVIDQNGEIGKKLLQNMEREKEIGCEGALVEKKVDSNEIESTHCQANIVGSNAMVFSLHNQVGGLVRALRVFQELGINVHHIESRKSRRRESEYEIFVNIDCDDSQRMNELLHHLRHEVDCCTYEEFERSKHRAVTRSKSKSRLLSQASIDNEILQDGMPWFPKRISELDYSSNRVLMYGSELDADHPGFKDPVYRERRKYFADVAFSYKHGDPVPRVEYTTIEIKTWGIIFEELTKLYSKHACKEFNKNLSLLIRYCGYRKDNIPQLEDISQFLKNRTGFTLRPVAGYLSARDFLAGLAFRVFHCTQYIRHSSDPFYTPEPDCCHEILGHCPLLADESFAQFSQEIGLASLGASDEEVEKLATCYFFTIEFGLCKQDNELKVYGAGLLSSAAELKHSVSEAACVLPFDPAITCQQTPMITTFQQAYFYTDSFEEAKEQMRDFAATIKRPFGVRYNPYTQSVEILSNTRKIMSLVSELKGDLCIVTNALKKIKEKEQETEGDSNENQSTSSNNDNCENKLNNNVGQINHVDGSGDDDGNSLVSANIASAITNDITAQIIDASTAIADCTIGRN</sequence>
<keyword evidence="9" id="KW-0503">Monooxygenase</keyword>
<dbReference type="InterPro" id="IPR005963">
    <property type="entry name" value="Trp_5_mOase"/>
</dbReference>
<keyword evidence="8 16" id="KW-0408">Iron</keyword>
<dbReference type="GO" id="GO:0048066">
    <property type="term" value="P:developmental pigmentation"/>
    <property type="evidence" value="ECO:0007669"/>
    <property type="project" value="UniProtKB-ARBA"/>
</dbReference>
<comment type="subunit">
    <text evidence="14">Interacts with DNAJC12.</text>
</comment>
<evidence type="ECO:0000256" key="1">
    <source>
        <dbReference type="ARBA" id="ARBA00001954"/>
    </source>
</evidence>
<dbReference type="HOGENOM" id="CLU_023198_0_2_1"/>
<keyword evidence="7" id="KW-0560">Oxidoreductase</keyword>
<organism evidence="20 21">
    <name type="scientific">Tetranychus urticae</name>
    <name type="common">Two-spotted spider mite</name>
    <dbReference type="NCBI Taxonomy" id="32264"/>
    <lineage>
        <taxon>Eukaryota</taxon>
        <taxon>Metazoa</taxon>
        <taxon>Ecdysozoa</taxon>
        <taxon>Arthropoda</taxon>
        <taxon>Chelicerata</taxon>
        <taxon>Arachnida</taxon>
        <taxon>Acari</taxon>
        <taxon>Acariformes</taxon>
        <taxon>Trombidiformes</taxon>
        <taxon>Prostigmata</taxon>
        <taxon>Eleutherengona</taxon>
        <taxon>Raphignathae</taxon>
        <taxon>Tetranychoidea</taxon>
        <taxon>Tetranychidae</taxon>
        <taxon>Tetranychus</taxon>
    </lineage>
</organism>
<evidence type="ECO:0000256" key="13">
    <source>
        <dbReference type="ARBA" id="ARBA00048860"/>
    </source>
</evidence>
<dbReference type="EnsemblMetazoa" id="tetur10g00820.1">
    <property type="protein sequence ID" value="tetur10g00820.1"/>
    <property type="gene ID" value="tetur10g00820"/>
</dbReference>